<organism evidence="2">
    <name type="scientific">mine drainage metagenome</name>
    <dbReference type="NCBI Taxonomy" id="410659"/>
    <lineage>
        <taxon>unclassified sequences</taxon>
        <taxon>metagenomes</taxon>
        <taxon>ecological metagenomes</taxon>
    </lineage>
</organism>
<dbReference type="Pfam" id="PF01526">
    <property type="entry name" value="DDE_Tnp_Tn3"/>
    <property type="match status" value="1"/>
</dbReference>
<reference evidence="2" key="1">
    <citation type="submission" date="2013-08" db="EMBL/GenBank/DDBJ databases">
        <authorList>
            <person name="Mendez C."/>
            <person name="Richter M."/>
            <person name="Ferrer M."/>
            <person name="Sanchez J."/>
        </authorList>
    </citation>
    <scope>NUCLEOTIDE SEQUENCE</scope>
</reference>
<proteinExistence type="predicted"/>
<feature type="non-terminal residue" evidence="2">
    <location>
        <position position="151"/>
    </location>
</feature>
<dbReference type="GO" id="GO:0006313">
    <property type="term" value="P:DNA transposition"/>
    <property type="evidence" value="ECO:0007669"/>
    <property type="project" value="InterPro"/>
</dbReference>
<dbReference type="GO" id="GO:0004803">
    <property type="term" value="F:transposase activity"/>
    <property type="evidence" value="ECO:0007669"/>
    <property type="project" value="InterPro"/>
</dbReference>
<comment type="caution">
    <text evidence="2">The sequence shown here is derived from an EMBL/GenBank/DDBJ whole genome shotgun (WGS) entry which is preliminary data.</text>
</comment>
<dbReference type="AlphaFoldDB" id="T1AP48"/>
<accession>T1AP48</accession>
<evidence type="ECO:0000313" key="2">
    <source>
        <dbReference type="EMBL" id="EQD58273.1"/>
    </source>
</evidence>
<name>T1AP48_9ZZZZ</name>
<reference evidence="2" key="2">
    <citation type="journal article" date="2014" name="ISME J.">
        <title>Microbial stratification in low pH oxic and suboxic macroscopic growths along an acid mine drainage.</title>
        <authorList>
            <person name="Mendez-Garcia C."/>
            <person name="Mesa V."/>
            <person name="Sprenger R.R."/>
            <person name="Richter M."/>
            <person name="Diez M.S."/>
            <person name="Solano J."/>
            <person name="Bargiela R."/>
            <person name="Golyshina O.V."/>
            <person name="Manteca A."/>
            <person name="Ramos J.L."/>
            <person name="Gallego J.R."/>
            <person name="Llorente I."/>
            <person name="Martins Dos Santos V.A."/>
            <person name="Jensen O.N."/>
            <person name="Pelaez A.I."/>
            <person name="Sanchez J."/>
            <person name="Ferrer M."/>
        </authorList>
    </citation>
    <scope>NUCLEOTIDE SEQUENCE</scope>
</reference>
<sequence>MVQSRDHVSFWNLVYDDRKWQQTREQAYQRLALPTDGRVFLARLTAEFDRAVRAAERGLPDNRFASVKDGRLKLKKRDAMVIPRALRELRATIGASLPRVRIEDLLQDVDEWCRFTKAFQPLGGYQPRGGDPNRSLLATLIAHGTNLGLAA</sequence>
<protein>
    <submittedName>
        <fullName evidence="2">Transposase, Tn3</fullName>
    </submittedName>
</protein>
<gene>
    <name evidence="2" type="ORF">B1A_10860</name>
</gene>
<dbReference type="EMBL" id="AUZX01007744">
    <property type="protein sequence ID" value="EQD58273.1"/>
    <property type="molecule type" value="Genomic_DNA"/>
</dbReference>
<evidence type="ECO:0000259" key="1">
    <source>
        <dbReference type="Pfam" id="PF01526"/>
    </source>
</evidence>
<dbReference type="InterPro" id="IPR002513">
    <property type="entry name" value="Tn3_Tnp_DDE_dom"/>
</dbReference>
<feature type="domain" description="Tn3 transposase DDE" evidence="1">
    <location>
        <begin position="104"/>
        <end position="150"/>
    </location>
</feature>